<evidence type="ECO:0008006" key="3">
    <source>
        <dbReference type="Google" id="ProtNLM"/>
    </source>
</evidence>
<name>A0A2T4Z7J4_9BACL</name>
<sequence length="112" mass="13073">MDQTDYPEKTCTIERLITRQDDIERVLTGKKRAQRRNGVYAYPGETMILGNHRFIITAVYRQTVGEMNDQDARREGQADKETYLAHIRNIHPGIPLSPKMAMWVHEFEQDPV</sequence>
<dbReference type="SUPFAM" id="SSF88697">
    <property type="entry name" value="PUA domain-like"/>
    <property type="match status" value="1"/>
</dbReference>
<accession>A0A2T4Z7J4</accession>
<dbReference type="RefSeq" id="WP_107724718.1">
    <property type="nucleotide sequence ID" value="NZ_PZZP01000001.1"/>
</dbReference>
<organism evidence="1 2">
    <name type="scientific">Desmospora activa DSM 45169</name>
    <dbReference type="NCBI Taxonomy" id="1121389"/>
    <lineage>
        <taxon>Bacteria</taxon>
        <taxon>Bacillati</taxon>
        <taxon>Bacillota</taxon>
        <taxon>Bacilli</taxon>
        <taxon>Bacillales</taxon>
        <taxon>Thermoactinomycetaceae</taxon>
        <taxon>Desmospora</taxon>
    </lineage>
</organism>
<protein>
    <recommendedName>
        <fullName evidence="3">ASCH domain-containing protein</fullName>
    </recommendedName>
</protein>
<dbReference type="AlphaFoldDB" id="A0A2T4Z7J4"/>
<dbReference type="Proteomes" id="UP000241639">
    <property type="component" value="Unassembled WGS sequence"/>
</dbReference>
<dbReference type="InterPro" id="IPR015947">
    <property type="entry name" value="PUA-like_sf"/>
</dbReference>
<proteinExistence type="predicted"/>
<keyword evidence="2" id="KW-1185">Reference proteome</keyword>
<evidence type="ECO:0000313" key="1">
    <source>
        <dbReference type="EMBL" id="PTM57849.1"/>
    </source>
</evidence>
<gene>
    <name evidence="1" type="ORF">C8J48_0413</name>
</gene>
<evidence type="ECO:0000313" key="2">
    <source>
        <dbReference type="Proteomes" id="UP000241639"/>
    </source>
</evidence>
<reference evidence="1 2" key="1">
    <citation type="submission" date="2018-04" db="EMBL/GenBank/DDBJ databases">
        <title>Genomic Encyclopedia of Archaeal and Bacterial Type Strains, Phase II (KMG-II): from individual species to whole genera.</title>
        <authorList>
            <person name="Goeker M."/>
        </authorList>
    </citation>
    <scope>NUCLEOTIDE SEQUENCE [LARGE SCALE GENOMIC DNA]</scope>
    <source>
        <strain evidence="1 2">DSM 45169</strain>
    </source>
</reference>
<comment type="caution">
    <text evidence="1">The sequence shown here is derived from an EMBL/GenBank/DDBJ whole genome shotgun (WGS) entry which is preliminary data.</text>
</comment>
<dbReference type="OrthoDB" id="2719516at2"/>
<dbReference type="EMBL" id="PZZP01000001">
    <property type="protein sequence ID" value="PTM57849.1"/>
    <property type="molecule type" value="Genomic_DNA"/>
</dbReference>